<feature type="active site" evidence="4">
    <location>
        <position position="451"/>
    </location>
</feature>
<dbReference type="EMBL" id="ML120353">
    <property type="protein sequence ID" value="RPB05563.1"/>
    <property type="molecule type" value="Genomic_DNA"/>
</dbReference>
<protein>
    <recommendedName>
        <fullName evidence="3">Disintegrin and metalloproteinase domain-containing protein B</fullName>
    </recommendedName>
</protein>
<dbReference type="STRING" id="1336337.A0A3N4K5A6"/>
<keyword evidence="6" id="KW-1133">Transmembrane helix</keyword>
<keyword evidence="11" id="KW-1185">Reference proteome</keyword>
<sequence>MRLPPPLSSFLCGLSLSVLLIDVVIGHSQHRNPVSYITYIEDPQIITPSKRIHWGSSFDLKFTLHAGEQQVKFVLEPNHQILPDDAKVEYLDEDGNVKRSEPILRHEIKVYRGTSWLRNEFKDEWFHAGWASVVFTRDGEDPLFEGAFTLLHDAHHIQFRSTYKRTRHALDPDIELEGKEGMVVFRDSDVVDRDFYNQGLMGRGVEERDDGSGIMCPADRLEFNVQPGHLVNRMIMEPELPKGRLWAGIGLEDLFQGGLKKRQNLEGNDGFTGGTGNSAGVNLRNTIGNTDGCPSTRQVALVGVATDCTYTADFEGDQEKTRANIITQINSASNLFEKTFNITLGLSSLVISDANCPGTPPATAKWNIPCSSSNSTIENRLNLFSEWRGTRSNDSNALWTLMTTCETGSAVGLAWLGMLCQKEAIVQAGQFVSGANVIARTSTEWKVIAHEIGHTMGAVHDCTSSTCSGNTASASMCCPLSSSSCDAAGRYMMNPTTSDSISSFSPCTVGNVCSAFKRKSVDTSCLSSNRGVSVITQNECGNGIVEPGEDCDCGGTEGCGTNSCCEPATCKFKGNAVCDDANEDCCSGCQFAPKEKVCRASNGPCDPEETCTGKNASCPSDVISDNGKSCGDGLQCASGQCTSRDQQCKTVMGQLQSNNSTHSCDDTDCQLTCASPEFGPGTCFSMQQNFLDGTPCNSDGRCKAGVCNGSTTLGQVKSWINRNKNIVIGVSVGIGILVLFSLFSCIWSCCRRRRAAKAAKKNSPRPPIMGGYQPHDRRWHRQHDTNPNVYPMPPPLSHGQHNMRSPPAYGDAAFSPVIRSERYA</sequence>
<dbReference type="InterPro" id="IPR001590">
    <property type="entry name" value="Peptidase_M12B"/>
</dbReference>
<dbReference type="InterPro" id="IPR024079">
    <property type="entry name" value="MetalloPept_cat_dom_sf"/>
</dbReference>
<keyword evidence="6" id="KW-0812">Transmembrane</keyword>
<feature type="binding site" evidence="4">
    <location>
        <position position="454"/>
    </location>
    <ligand>
        <name>Zn(2+)</name>
        <dbReference type="ChEBI" id="CHEBI:29105"/>
        <note>catalytic</note>
    </ligand>
</feature>
<feature type="domain" description="Disintegrin" evidence="8">
    <location>
        <begin position="537"/>
        <end position="626"/>
    </location>
</feature>
<dbReference type="Gene3D" id="4.10.70.10">
    <property type="entry name" value="Disintegrin domain"/>
    <property type="match status" value="1"/>
</dbReference>
<dbReference type="Gene3D" id="3.40.390.10">
    <property type="entry name" value="Collagenase (Catalytic Domain)"/>
    <property type="match status" value="1"/>
</dbReference>
<evidence type="ECO:0000256" key="2">
    <source>
        <dbReference type="ARBA" id="ARBA00056552"/>
    </source>
</evidence>
<proteinExistence type="predicted"/>
<dbReference type="PROSITE" id="PS50214">
    <property type="entry name" value="DISINTEGRIN_2"/>
    <property type="match status" value="1"/>
</dbReference>
<dbReference type="InterPro" id="IPR034028">
    <property type="entry name" value="ZnMc_ADAM_fungal"/>
</dbReference>
<feature type="chain" id="PRO_5017937574" description="Disintegrin and metalloproteinase domain-containing protein B" evidence="7">
    <location>
        <begin position="27"/>
        <end position="824"/>
    </location>
</feature>
<evidence type="ECO:0000256" key="6">
    <source>
        <dbReference type="SAM" id="Phobius"/>
    </source>
</evidence>
<gene>
    <name evidence="10" type="ORF">L873DRAFT_1840040</name>
</gene>
<evidence type="ECO:0000256" key="4">
    <source>
        <dbReference type="PROSITE-ProRule" id="PRU00276"/>
    </source>
</evidence>
<feature type="transmembrane region" description="Helical" evidence="6">
    <location>
        <begin position="726"/>
        <end position="750"/>
    </location>
</feature>
<dbReference type="PROSITE" id="PS50215">
    <property type="entry name" value="ADAM_MEPRO"/>
    <property type="match status" value="1"/>
</dbReference>
<dbReference type="InterPro" id="IPR036436">
    <property type="entry name" value="Disintegrin_dom_sf"/>
</dbReference>
<dbReference type="Pfam" id="PF13688">
    <property type="entry name" value="Reprolysin_5"/>
    <property type="match status" value="1"/>
</dbReference>
<organism evidence="10 11">
    <name type="scientific">Choiromyces venosus 120613-1</name>
    <dbReference type="NCBI Taxonomy" id="1336337"/>
    <lineage>
        <taxon>Eukaryota</taxon>
        <taxon>Fungi</taxon>
        <taxon>Dikarya</taxon>
        <taxon>Ascomycota</taxon>
        <taxon>Pezizomycotina</taxon>
        <taxon>Pezizomycetes</taxon>
        <taxon>Pezizales</taxon>
        <taxon>Tuberaceae</taxon>
        <taxon>Choiromyces</taxon>
    </lineage>
</organism>
<dbReference type="InterPro" id="IPR001762">
    <property type="entry name" value="Disintegrin_dom"/>
</dbReference>
<evidence type="ECO:0000256" key="1">
    <source>
        <dbReference type="ARBA" id="ARBA00023157"/>
    </source>
</evidence>
<feature type="binding site" evidence="4">
    <location>
        <position position="460"/>
    </location>
    <ligand>
        <name>Zn(2+)</name>
        <dbReference type="ChEBI" id="CHEBI:29105"/>
        <note>catalytic</note>
    </ligand>
</feature>
<keyword evidence="1" id="KW-1015">Disulfide bond</keyword>
<comment type="caution">
    <text evidence="4">Lacks conserved residue(s) required for the propagation of feature annotation.</text>
</comment>
<dbReference type="FunFam" id="4.10.70.10:FF:000003">
    <property type="entry name" value="Disintegrin and metalloproteinase domain-containing protein 17"/>
    <property type="match status" value="1"/>
</dbReference>
<evidence type="ECO:0000256" key="7">
    <source>
        <dbReference type="SAM" id="SignalP"/>
    </source>
</evidence>
<evidence type="ECO:0000256" key="3">
    <source>
        <dbReference type="ARBA" id="ARBA00074021"/>
    </source>
</evidence>
<dbReference type="PANTHER" id="PTHR11905:SF159">
    <property type="entry name" value="ADAM METALLOPROTEASE"/>
    <property type="match status" value="1"/>
</dbReference>
<dbReference type="Gene3D" id="3.40.1620.60">
    <property type="match status" value="1"/>
</dbReference>
<evidence type="ECO:0000259" key="8">
    <source>
        <dbReference type="PROSITE" id="PS50214"/>
    </source>
</evidence>
<dbReference type="OrthoDB" id="5951731at2759"/>
<feature type="domain" description="Peptidase M12B" evidence="9">
    <location>
        <begin position="298"/>
        <end position="512"/>
    </location>
</feature>
<dbReference type="SUPFAM" id="SSF57552">
    <property type="entry name" value="Blood coagulation inhibitor (disintegrin)"/>
    <property type="match status" value="1"/>
</dbReference>
<keyword evidence="4" id="KW-0479">Metal-binding</keyword>
<dbReference type="SUPFAM" id="SSF55486">
    <property type="entry name" value="Metalloproteases ('zincins'), catalytic domain"/>
    <property type="match status" value="1"/>
</dbReference>
<keyword evidence="4" id="KW-0862">Zinc</keyword>
<evidence type="ECO:0000313" key="11">
    <source>
        <dbReference type="Proteomes" id="UP000276215"/>
    </source>
</evidence>
<dbReference type="GO" id="GO:0006508">
    <property type="term" value="P:proteolysis"/>
    <property type="evidence" value="ECO:0007669"/>
    <property type="project" value="InterPro"/>
</dbReference>
<evidence type="ECO:0000256" key="5">
    <source>
        <dbReference type="SAM" id="MobiDB-lite"/>
    </source>
</evidence>
<reference evidence="10 11" key="1">
    <citation type="journal article" date="2018" name="Nat. Ecol. Evol.">
        <title>Pezizomycetes genomes reveal the molecular basis of ectomycorrhizal truffle lifestyle.</title>
        <authorList>
            <person name="Murat C."/>
            <person name="Payen T."/>
            <person name="Noel B."/>
            <person name="Kuo A."/>
            <person name="Morin E."/>
            <person name="Chen J."/>
            <person name="Kohler A."/>
            <person name="Krizsan K."/>
            <person name="Balestrini R."/>
            <person name="Da Silva C."/>
            <person name="Montanini B."/>
            <person name="Hainaut M."/>
            <person name="Levati E."/>
            <person name="Barry K.W."/>
            <person name="Belfiori B."/>
            <person name="Cichocki N."/>
            <person name="Clum A."/>
            <person name="Dockter R.B."/>
            <person name="Fauchery L."/>
            <person name="Guy J."/>
            <person name="Iotti M."/>
            <person name="Le Tacon F."/>
            <person name="Lindquist E.A."/>
            <person name="Lipzen A."/>
            <person name="Malagnac F."/>
            <person name="Mello A."/>
            <person name="Molinier V."/>
            <person name="Miyauchi S."/>
            <person name="Poulain J."/>
            <person name="Riccioni C."/>
            <person name="Rubini A."/>
            <person name="Sitrit Y."/>
            <person name="Splivallo R."/>
            <person name="Traeger S."/>
            <person name="Wang M."/>
            <person name="Zifcakova L."/>
            <person name="Wipf D."/>
            <person name="Zambonelli A."/>
            <person name="Paolocci F."/>
            <person name="Nowrousian M."/>
            <person name="Ottonello S."/>
            <person name="Baldrian P."/>
            <person name="Spatafora J.W."/>
            <person name="Henrissat B."/>
            <person name="Nagy L.G."/>
            <person name="Aury J.M."/>
            <person name="Wincker P."/>
            <person name="Grigoriev I.V."/>
            <person name="Bonfante P."/>
            <person name="Martin F.M."/>
        </authorList>
    </citation>
    <scope>NUCLEOTIDE SEQUENCE [LARGE SCALE GENOMIC DNA]</scope>
    <source>
        <strain evidence="10 11">120613-1</strain>
    </source>
</reference>
<name>A0A3N4K5A6_9PEZI</name>
<dbReference type="GO" id="GO:0004222">
    <property type="term" value="F:metalloendopeptidase activity"/>
    <property type="evidence" value="ECO:0007669"/>
    <property type="project" value="InterPro"/>
</dbReference>
<dbReference type="Proteomes" id="UP000276215">
    <property type="component" value="Unassembled WGS sequence"/>
</dbReference>
<keyword evidence="6" id="KW-0472">Membrane</keyword>
<evidence type="ECO:0000313" key="10">
    <source>
        <dbReference type="EMBL" id="RPB05563.1"/>
    </source>
</evidence>
<dbReference type="SMART" id="SM00050">
    <property type="entry name" value="DISIN"/>
    <property type="match status" value="1"/>
</dbReference>
<feature type="binding site" evidence="4">
    <location>
        <position position="450"/>
    </location>
    <ligand>
        <name>Zn(2+)</name>
        <dbReference type="ChEBI" id="CHEBI:29105"/>
        <note>catalytic</note>
    </ligand>
</feature>
<dbReference type="CDD" id="cd04271">
    <property type="entry name" value="ZnMc_ADAM_fungal"/>
    <property type="match status" value="1"/>
</dbReference>
<feature type="region of interest" description="Disordered" evidence="5">
    <location>
        <begin position="758"/>
        <end position="805"/>
    </location>
</feature>
<dbReference type="GO" id="GO:0046872">
    <property type="term" value="F:metal ion binding"/>
    <property type="evidence" value="ECO:0007669"/>
    <property type="project" value="UniProtKB-KW"/>
</dbReference>
<comment type="function">
    <text evidence="2">Probable zinc protease.</text>
</comment>
<dbReference type="PANTHER" id="PTHR11905">
    <property type="entry name" value="ADAM A DISINTEGRIN AND METALLOPROTEASE DOMAIN"/>
    <property type="match status" value="1"/>
</dbReference>
<evidence type="ECO:0000259" key="9">
    <source>
        <dbReference type="PROSITE" id="PS50215"/>
    </source>
</evidence>
<feature type="signal peptide" evidence="7">
    <location>
        <begin position="1"/>
        <end position="26"/>
    </location>
</feature>
<keyword evidence="7" id="KW-0732">Signal</keyword>
<dbReference type="Pfam" id="PF00200">
    <property type="entry name" value="Disintegrin"/>
    <property type="match status" value="1"/>
</dbReference>
<accession>A0A3N4K5A6</accession>
<dbReference type="AlphaFoldDB" id="A0A3N4K5A6"/>